<reference evidence="2 3" key="1">
    <citation type="submission" date="2016-11" db="EMBL/GenBank/DDBJ databases">
        <authorList>
            <person name="Jaros S."/>
            <person name="Januszkiewicz K."/>
            <person name="Wedrychowicz H."/>
        </authorList>
    </citation>
    <scope>NUCLEOTIDE SEQUENCE [LARGE SCALE GENOMIC DNA]</scope>
    <source>
        <strain evidence="2 3">CGMCC 4.5723</strain>
    </source>
</reference>
<dbReference type="InterPro" id="IPR011051">
    <property type="entry name" value="RmlC_Cupin_sf"/>
</dbReference>
<dbReference type="Gene3D" id="2.60.120.10">
    <property type="entry name" value="Jelly Rolls"/>
    <property type="match status" value="1"/>
</dbReference>
<protein>
    <submittedName>
        <fullName evidence="2">Cupin domain protein</fullName>
    </submittedName>
</protein>
<evidence type="ECO:0000313" key="2">
    <source>
        <dbReference type="EMBL" id="SHJ65502.1"/>
    </source>
</evidence>
<dbReference type="InterPro" id="IPR013096">
    <property type="entry name" value="Cupin_2"/>
</dbReference>
<proteinExistence type="predicted"/>
<dbReference type="InterPro" id="IPR053146">
    <property type="entry name" value="QDO-like"/>
</dbReference>
<evidence type="ECO:0000313" key="3">
    <source>
        <dbReference type="Proteomes" id="UP000184452"/>
    </source>
</evidence>
<dbReference type="SUPFAM" id="SSF51182">
    <property type="entry name" value="RmlC-like cupins"/>
    <property type="match status" value="1"/>
</dbReference>
<dbReference type="PANTHER" id="PTHR36440">
    <property type="entry name" value="PUTATIVE (AFU_ORTHOLOGUE AFUA_8G07350)-RELATED"/>
    <property type="match status" value="1"/>
</dbReference>
<feature type="domain" description="Cupin type-2" evidence="1">
    <location>
        <begin position="49"/>
        <end position="104"/>
    </location>
</feature>
<accession>A0A1M6L2X1</accession>
<dbReference type="EMBL" id="FQZK01000008">
    <property type="protein sequence ID" value="SHJ65502.1"/>
    <property type="molecule type" value="Genomic_DNA"/>
</dbReference>
<dbReference type="RefSeq" id="WP_218619546.1">
    <property type="nucleotide sequence ID" value="NZ_FQZK01000008.1"/>
</dbReference>
<dbReference type="PANTHER" id="PTHR36440:SF1">
    <property type="entry name" value="PUTATIVE (AFU_ORTHOLOGUE AFUA_8G07350)-RELATED"/>
    <property type="match status" value="1"/>
</dbReference>
<evidence type="ECO:0000259" key="1">
    <source>
        <dbReference type="Pfam" id="PF07883"/>
    </source>
</evidence>
<dbReference type="InterPro" id="IPR014710">
    <property type="entry name" value="RmlC-like_jellyroll"/>
</dbReference>
<keyword evidence="3" id="KW-1185">Reference proteome</keyword>
<name>A0A1M6L2X1_9ACTN</name>
<sequence length="170" mass="18095">MSEAIQNPAASPTGEGRTFVLGTEMRTTILTTGEETGGRFDVTDSVQVPGARTPLHLHTRYEERLYVTEGSLTVWLGEETHRLAPGDHLTIPLRVPHAVESGEEGSRALLITSPPGFAELIARTATPADQATDTTEIDLELFARVSEELGDVVLGPPGAVPADLERDGAA</sequence>
<organism evidence="2 3">
    <name type="scientific">Nocardiopsis flavescens</name>
    <dbReference type="NCBI Taxonomy" id="758803"/>
    <lineage>
        <taxon>Bacteria</taxon>
        <taxon>Bacillati</taxon>
        <taxon>Actinomycetota</taxon>
        <taxon>Actinomycetes</taxon>
        <taxon>Streptosporangiales</taxon>
        <taxon>Nocardiopsidaceae</taxon>
        <taxon>Nocardiopsis</taxon>
    </lineage>
</organism>
<dbReference type="Pfam" id="PF07883">
    <property type="entry name" value="Cupin_2"/>
    <property type="match status" value="1"/>
</dbReference>
<dbReference type="STRING" id="758803.SAMN05421803_10854"/>
<gene>
    <name evidence="2" type="ORF">SAMN05421803_10854</name>
</gene>
<dbReference type="AlphaFoldDB" id="A0A1M6L2X1"/>
<dbReference type="Proteomes" id="UP000184452">
    <property type="component" value="Unassembled WGS sequence"/>
</dbReference>